<dbReference type="RefSeq" id="XP_005648406.1">
    <property type="nucleotide sequence ID" value="XM_005648349.1"/>
</dbReference>
<gene>
    <name evidence="2" type="ORF">COCSUDRAFT_62392</name>
</gene>
<dbReference type="GeneID" id="17041860"/>
<evidence type="ECO:0000256" key="1">
    <source>
        <dbReference type="SAM" id="SignalP"/>
    </source>
</evidence>
<evidence type="ECO:0000313" key="3">
    <source>
        <dbReference type="Proteomes" id="UP000007264"/>
    </source>
</evidence>
<keyword evidence="1" id="KW-0732">Signal</keyword>
<name>I0YZP3_COCSC</name>
<dbReference type="Proteomes" id="UP000007264">
    <property type="component" value="Unassembled WGS sequence"/>
</dbReference>
<dbReference type="PANTHER" id="PTHR37490:SF1">
    <property type="entry name" value="GLYCOSYLTRANSFERASE 2-LIKE DOMAIN-CONTAINING PROTEIN"/>
    <property type="match status" value="1"/>
</dbReference>
<dbReference type="KEGG" id="csl:COCSUDRAFT_62392"/>
<feature type="chain" id="PRO_5003636577" evidence="1">
    <location>
        <begin position="26"/>
        <end position="315"/>
    </location>
</feature>
<proteinExistence type="predicted"/>
<sequence>MAAREVAALTFLAAVCLLCAAPAAAWSSSTTAHRHSLAFTAPEAASHAPGMHIVISMYQEDIMQVQQYLQRLLSIHSVAATRPRIFLYVKGGPEFFARARELSFAHEIHEVPNIGREQETYLRHVVAHYERLPQHALPNYEENMLSRLQTLFGPRTGAMGLGLTAVCTCEGHSQLWPEWGAGGFIRLREVWALAQGTLCPHEFACFHNGFLVASRARLHLQTKKLYEYLLGLFTTSADHPLRVNEFLYKHHTSNIPEEWPTFGHVMERSWNALLNCTDVNIAYSCSAVCEQEDCTGLEHCQCLDEGSPHDGVAPI</sequence>
<dbReference type="PANTHER" id="PTHR37490">
    <property type="entry name" value="EXPRESSED PROTEIN"/>
    <property type="match status" value="1"/>
</dbReference>
<reference evidence="2 3" key="1">
    <citation type="journal article" date="2012" name="Genome Biol.">
        <title>The genome of the polar eukaryotic microalga coccomyxa subellipsoidea reveals traits of cold adaptation.</title>
        <authorList>
            <person name="Blanc G."/>
            <person name="Agarkova I."/>
            <person name="Grimwood J."/>
            <person name="Kuo A."/>
            <person name="Brueggeman A."/>
            <person name="Dunigan D."/>
            <person name="Gurnon J."/>
            <person name="Ladunga I."/>
            <person name="Lindquist E."/>
            <person name="Lucas S."/>
            <person name="Pangilinan J."/>
            <person name="Proschold T."/>
            <person name="Salamov A."/>
            <person name="Schmutz J."/>
            <person name="Weeks D."/>
            <person name="Yamada T."/>
            <person name="Claverie J.M."/>
            <person name="Grigoriev I."/>
            <person name="Van Etten J."/>
            <person name="Lomsadze A."/>
            <person name="Borodovsky M."/>
        </authorList>
    </citation>
    <scope>NUCLEOTIDE SEQUENCE [LARGE SCALE GENOMIC DNA]</scope>
    <source>
        <strain evidence="2 3">C-169</strain>
    </source>
</reference>
<comment type="caution">
    <text evidence="2">The sequence shown here is derived from an EMBL/GenBank/DDBJ whole genome shotgun (WGS) entry which is preliminary data.</text>
</comment>
<keyword evidence="3" id="KW-1185">Reference proteome</keyword>
<protein>
    <submittedName>
        <fullName evidence="2">Uncharacterized protein</fullName>
    </submittedName>
</protein>
<accession>I0YZP3</accession>
<feature type="signal peptide" evidence="1">
    <location>
        <begin position="1"/>
        <end position="25"/>
    </location>
</feature>
<evidence type="ECO:0000313" key="2">
    <source>
        <dbReference type="EMBL" id="EIE23862.1"/>
    </source>
</evidence>
<dbReference type="EMBL" id="AGSI01000006">
    <property type="protein sequence ID" value="EIE23862.1"/>
    <property type="molecule type" value="Genomic_DNA"/>
</dbReference>
<dbReference type="eggNOG" id="ENOG502S1MF">
    <property type="taxonomic scope" value="Eukaryota"/>
</dbReference>
<dbReference type="AlphaFoldDB" id="I0YZP3"/>
<organism evidence="2 3">
    <name type="scientific">Coccomyxa subellipsoidea (strain C-169)</name>
    <name type="common">Green microalga</name>
    <dbReference type="NCBI Taxonomy" id="574566"/>
    <lineage>
        <taxon>Eukaryota</taxon>
        <taxon>Viridiplantae</taxon>
        <taxon>Chlorophyta</taxon>
        <taxon>core chlorophytes</taxon>
        <taxon>Trebouxiophyceae</taxon>
        <taxon>Trebouxiophyceae incertae sedis</taxon>
        <taxon>Coccomyxaceae</taxon>
        <taxon>Coccomyxa</taxon>
        <taxon>Coccomyxa subellipsoidea</taxon>
    </lineage>
</organism>
<dbReference type="OrthoDB" id="28755at2759"/>